<dbReference type="InterPro" id="IPR014016">
    <property type="entry name" value="UvrD-like_ATP-bd"/>
</dbReference>
<dbReference type="InterPro" id="IPR000212">
    <property type="entry name" value="DNA_helicase_UvrD/REP"/>
</dbReference>
<dbReference type="Proteomes" id="UP001524478">
    <property type="component" value="Unassembled WGS sequence"/>
</dbReference>
<dbReference type="EC" id="5.6.2.4" evidence="7"/>
<comment type="caution">
    <text evidence="11">The sequence shown here is derived from an EMBL/GenBank/DDBJ whole genome shotgun (WGS) entry which is preliminary data.</text>
</comment>
<evidence type="ECO:0000259" key="10">
    <source>
        <dbReference type="PROSITE" id="PS51198"/>
    </source>
</evidence>
<keyword evidence="3 9" id="KW-0347">Helicase</keyword>
<dbReference type="PROSITE" id="PS51198">
    <property type="entry name" value="UVRD_HELICASE_ATP_BIND"/>
    <property type="match status" value="1"/>
</dbReference>
<keyword evidence="1 9" id="KW-0547">Nucleotide-binding</keyword>
<gene>
    <name evidence="11" type="ORF">NE686_02870</name>
</gene>
<evidence type="ECO:0000256" key="5">
    <source>
        <dbReference type="ARBA" id="ARBA00023235"/>
    </source>
</evidence>
<dbReference type="Gene3D" id="3.40.50.300">
    <property type="entry name" value="P-loop containing nucleotide triphosphate hydrolases"/>
    <property type="match status" value="3"/>
</dbReference>
<reference evidence="11 12" key="1">
    <citation type="submission" date="2022-06" db="EMBL/GenBank/DDBJ databases">
        <title>Isolation of gut microbiota from human fecal samples.</title>
        <authorList>
            <person name="Pamer E.G."/>
            <person name="Barat B."/>
            <person name="Waligurski E."/>
            <person name="Medina S."/>
            <person name="Paddock L."/>
            <person name="Mostad J."/>
        </authorList>
    </citation>
    <scope>NUCLEOTIDE SEQUENCE [LARGE SCALE GENOMIC DNA]</scope>
    <source>
        <strain evidence="11 12">DFI.7.95</strain>
    </source>
</reference>
<name>A0ABT1S6C8_9FIRM</name>
<organism evidence="11 12">
    <name type="scientific">Tissierella carlieri</name>
    <dbReference type="NCBI Taxonomy" id="689904"/>
    <lineage>
        <taxon>Bacteria</taxon>
        <taxon>Bacillati</taxon>
        <taxon>Bacillota</taxon>
        <taxon>Tissierellia</taxon>
        <taxon>Tissierellales</taxon>
        <taxon>Tissierellaceae</taxon>
        <taxon>Tissierella</taxon>
    </lineage>
</organism>
<evidence type="ECO:0000256" key="9">
    <source>
        <dbReference type="PROSITE-ProRule" id="PRU00560"/>
    </source>
</evidence>
<feature type="binding site" evidence="9">
    <location>
        <begin position="214"/>
        <end position="221"/>
    </location>
    <ligand>
        <name>ATP</name>
        <dbReference type="ChEBI" id="CHEBI:30616"/>
    </ligand>
</feature>
<evidence type="ECO:0000313" key="11">
    <source>
        <dbReference type="EMBL" id="MCQ4922016.1"/>
    </source>
</evidence>
<keyword evidence="12" id="KW-1185">Reference proteome</keyword>
<dbReference type="Pfam" id="PF00580">
    <property type="entry name" value="UvrD-helicase"/>
    <property type="match status" value="1"/>
</dbReference>
<proteinExistence type="predicted"/>
<dbReference type="InterPro" id="IPR048228">
    <property type="entry name" value="HelD_bacillota"/>
</dbReference>
<keyword evidence="2 9" id="KW-0378">Hydrolase</keyword>
<feature type="domain" description="UvrD-like helicase ATP-binding" evidence="10">
    <location>
        <begin position="193"/>
        <end position="595"/>
    </location>
</feature>
<sequence>MQAQKHPAFNAEDRYLKDTCKCIDSEIDYLADEVEKMDEELLKLKRAVGGNYSDDVIVKATIHEANKRKLNQLRRAEDKPYFGRIDFKELGKSGYETFYVGKTSLTKKDDNKMLIIDWRAPMASLYYSGEIGEVMYKAPGGLIIGDLELKRQYEIQKKELINIFDKGLTPMDEYLQTALWEKKDNRLKDIVNTIQSEQNDIIRADKGKVLIVQGVAGSGKTTIVLHRIAYLMYTYQDIFDAEKLLIIVPNNLFLNYISDVLPDLGVEEIKQSTFEDLVMSLLDTEYKLADIETKFYQLLDYQNLSAEYRKNLQLSSFFKGSMVLKNIIDKYVIDLSSGLVPKIDLKINDLIIYSYDEVLKMYEEDYKYLPIVPRSKRIQKYIESNISDRVKTIQEKVTIKCDKKIKELKDSVEDIETIRDKIIRVYDKRDMINKNLEDSMYKAIKQYFDQWEDLDILTLYKGLISDCEKLEKYSNGELDKGTITFVSDYSKKIFDNEMLEREDLAALLYLHLKLEGLSLKGKYNHIIVDEAQDYSELQMYILRQLSSNDSFTIVGDISQGIHSYKGIGNWKELMDNVFTGSDKELLRLKKCYRSTMEIMNFANQVIKKWRKEEITLAEPVLRSGDKPLIIKKNNDNEIINDIALRINEVRGEGHKSIAVICKTTEESTKVYQALKNVMDDNIHLITDKDTSYGGGVVVIPTYLSKGLEFDAVIIFNCSKDNYIDDELHIKLLYVSITRPLHKLFIYYKDKPSILLDIDGDYFDIL</sequence>
<evidence type="ECO:0000256" key="6">
    <source>
        <dbReference type="ARBA" id="ARBA00034617"/>
    </source>
</evidence>
<dbReference type="SUPFAM" id="SSF52540">
    <property type="entry name" value="P-loop containing nucleoside triphosphate hydrolases"/>
    <property type="match status" value="1"/>
</dbReference>
<comment type="catalytic activity">
    <reaction evidence="8">
        <text>ATP + H2O = ADP + phosphate + H(+)</text>
        <dbReference type="Rhea" id="RHEA:13065"/>
        <dbReference type="ChEBI" id="CHEBI:15377"/>
        <dbReference type="ChEBI" id="CHEBI:15378"/>
        <dbReference type="ChEBI" id="CHEBI:30616"/>
        <dbReference type="ChEBI" id="CHEBI:43474"/>
        <dbReference type="ChEBI" id="CHEBI:456216"/>
        <dbReference type="EC" id="5.6.2.4"/>
    </reaction>
</comment>
<protein>
    <recommendedName>
        <fullName evidence="7">DNA 3'-5' helicase</fullName>
        <ecNumber evidence="7">5.6.2.4</ecNumber>
    </recommendedName>
</protein>
<comment type="catalytic activity">
    <reaction evidence="6">
        <text>Couples ATP hydrolysis with the unwinding of duplex DNA by translocating in the 3'-5' direction.</text>
        <dbReference type="EC" id="5.6.2.4"/>
    </reaction>
</comment>
<dbReference type="InterPro" id="IPR027417">
    <property type="entry name" value="P-loop_NTPase"/>
</dbReference>
<evidence type="ECO:0000256" key="2">
    <source>
        <dbReference type="ARBA" id="ARBA00022801"/>
    </source>
</evidence>
<evidence type="ECO:0000256" key="8">
    <source>
        <dbReference type="ARBA" id="ARBA00048988"/>
    </source>
</evidence>
<accession>A0ABT1S6C8</accession>
<evidence type="ECO:0000256" key="1">
    <source>
        <dbReference type="ARBA" id="ARBA00022741"/>
    </source>
</evidence>
<dbReference type="InterPro" id="IPR027785">
    <property type="entry name" value="UvrD-like_helicase_C"/>
</dbReference>
<dbReference type="EMBL" id="JANGAC010000002">
    <property type="protein sequence ID" value="MCQ4922016.1"/>
    <property type="molecule type" value="Genomic_DNA"/>
</dbReference>
<dbReference type="PANTHER" id="PTHR11070">
    <property type="entry name" value="UVRD / RECB / PCRA DNA HELICASE FAMILY MEMBER"/>
    <property type="match status" value="1"/>
</dbReference>
<dbReference type="Pfam" id="PF13538">
    <property type="entry name" value="UvrD_C_2"/>
    <property type="match status" value="1"/>
</dbReference>
<dbReference type="Pfam" id="PF13361">
    <property type="entry name" value="UvrD_C"/>
    <property type="match status" value="1"/>
</dbReference>
<evidence type="ECO:0000256" key="4">
    <source>
        <dbReference type="ARBA" id="ARBA00022840"/>
    </source>
</evidence>
<dbReference type="PANTHER" id="PTHR11070:SF17">
    <property type="entry name" value="DNA HELICASE IV"/>
    <property type="match status" value="1"/>
</dbReference>
<keyword evidence="5" id="KW-0413">Isomerase</keyword>
<keyword evidence="4 9" id="KW-0067">ATP-binding</keyword>
<evidence type="ECO:0000256" key="3">
    <source>
        <dbReference type="ARBA" id="ARBA00022806"/>
    </source>
</evidence>
<dbReference type="InterPro" id="IPR014017">
    <property type="entry name" value="DNA_helicase_UvrD-like_C"/>
</dbReference>
<dbReference type="NCBIfam" id="NF041464">
    <property type="entry name" value="HelD_BACSU"/>
    <property type="match status" value="1"/>
</dbReference>
<evidence type="ECO:0000256" key="7">
    <source>
        <dbReference type="ARBA" id="ARBA00034808"/>
    </source>
</evidence>
<dbReference type="RefSeq" id="WP_256310358.1">
    <property type="nucleotide sequence ID" value="NZ_JANGAC010000002.1"/>
</dbReference>
<evidence type="ECO:0000313" key="12">
    <source>
        <dbReference type="Proteomes" id="UP001524478"/>
    </source>
</evidence>